<evidence type="ECO:0000256" key="11">
    <source>
        <dbReference type="ARBA" id="ARBA00022525"/>
    </source>
</evidence>
<dbReference type="GO" id="GO:0005791">
    <property type="term" value="C:rough endoplasmic reticulum"/>
    <property type="evidence" value="ECO:0007669"/>
    <property type="project" value="UniProtKB-SubCell"/>
</dbReference>
<keyword evidence="13" id="KW-0479">Metal-binding</keyword>
<comment type="caution">
    <text evidence="29">Lacks conserved residue(s) required for the propagation of feature annotation.</text>
</comment>
<evidence type="ECO:0000256" key="29">
    <source>
        <dbReference type="PROSITE-ProRule" id="PRU00446"/>
    </source>
</evidence>
<evidence type="ECO:0000256" key="8">
    <source>
        <dbReference type="ARBA" id="ARBA00004555"/>
    </source>
</evidence>
<feature type="chain" id="PRO_5017207994" description="Myocilin" evidence="31">
    <location>
        <begin position="19"/>
        <end position="441"/>
    </location>
</feature>
<keyword evidence="28" id="KW-0968">Cytoplasmic vesicle</keyword>
<dbReference type="AlphaFoldDB" id="A0A3B1JS38"/>
<dbReference type="GO" id="GO:0005758">
    <property type="term" value="C:mitochondrial intermembrane space"/>
    <property type="evidence" value="ECO:0007669"/>
    <property type="project" value="UniProtKB-SubCell"/>
</dbReference>
<protein>
    <recommendedName>
        <fullName evidence="10">Myocilin</fullName>
    </recommendedName>
</protein>
<dbReference type="SMART" id="SM00284">
    <property type="entry name" value="OLF"/>
    <property type="match status" value="1"/>
</dbReference>
<evidence type="ECO:0000256" key="2">
    <source>
        <dbReference type="ARBA" id="ARBA00004273"/>
    </source>
</evidence>
<name>A0A3B1JS38_ASTMX</name>
<keyword evidence="18" id="KW-0106">Calcium</keyword>
<comment type="subcellular location">
    <subcellularLocation>
        <location evidence="1">Cell projection</location>
        <location evidence="1">Cilium</location>
    </subcellularLocation>
    <subcellularLocation>
        <location evidence="6">Cytoplasmic vesicle</location>
    </subcellularLocation>
    <subcellularLocation>
        <location evidence="8">Golgi apparatus</location>
    </subcellularLocation>
    <subcellularLocation>
        <location evidence="2">Mitochondrion inner membrane</location>
    </subcellularLocation>
    <subcellularLocation>
        <location evidence="9">Mitochondrion intermembrane space</location>
    </subcellularLocation>
    <subcellularLocation>
        <location evidence="3">Mitochondrion outer membrane</location>
    </subcellularLocation>
    <subcellularLocation>
        <location evidence="4">Rough endoplasmic reticulum</location>
    </subcellularLocation>
    <subcellularLocation>
        <location evidence="7">Secreted</location>
        <location evidence="7">Extracellular exosome</location>
    </subcellularLocation>
    <subcellularLocation>
        <location evidence="5">Secreted</location>
        <location evidence="5">Extracellular space</location>
        <location evidence="5">Extracellular matrix</location>
    </subcellularLocation>
</comment>
<evidence type="ECO:0000256" key="9">
    <source>
        <dbReference type="ARBA" id="ARBA00004569"/>
    </source>
</evidence>
<keyword evidence="17" id="KW-0256">Endoplasmic reticulum</keyword>
<keyword evidence="21" id="KW-0969">Cilium</keyword>
<evidence type="ECO:0000256" key="14">
    <source>
        <dbReference type="ARBA" id="ARBA00022729"/>
    </source>
</evidence>
<evidence type="ECO:0000256" key="15">
    <source>
        <dbReference type="ARBA" id="ARBA00022787"/>
    </source>
</evidence>
<keyword evidence="22" id="KW-0496">Mitochondrion</keyword>
<keyword evidence="19" id="KW-0333">Golgi apparatus</keyword>
<evidence type="ECO:0000256" key="23">
    <source>
        <dbReference type="ARBA" id="ARBA00023136"/>
    </source>
</evidence>
<evidence type="ECO:0000259" key="32">
    <source>
        <dbReference type="PROSITE" id="PS51132"/>
    </source>
</evidence>
<evidence type="ECO:0000256" key="20">
    <source>
        <dbReference type="ARBA" id="ARBA00023054"/>
    </source>
</evidence>
<dbReference type="PANTHER" id="PTHR23192">
    <property type="entry name" value="OLFACTOMEDIN-RELATED"/>
    <property type="match status" value="1"/>
</dbReference>
<dbReference type="Ensembl" id="ENSAMXT00000035281.1">
    <property type="protein sequence ID" value="ENSAMXP00000044561.1"/>
    <property type="gene ID" value="ENSAMXG00000041480.1"/>
</dbReference>
<keyword evidence="26" id="KW-0966">Cell projection</keyword>
<dbReference type="PROSITE" id="PS51132">
    <property type="entry name" value="OLF"/>
    <property type="match status" value="1"/>
</dbReference>
<feature type="domain" description="Olfactomedin-like" evidence="32">
    <location>
        <begin position="180"/>
        <end position="440"/>
    </location>
</feature>
<keyword evidence="16" id="KW-0999">Mitochondrion inner membrane</keyword>
<keyword evidence="11" id="KW-0964">Secreted</keyword>
<evidence type="ECO:0000256" key="17">
    <source>
        <dbReference type="ARBA" id="ARBA00022824"/>
    </source>
</evidence>
<keyword evidence="25" id="KW-1015">Disulfide bond</keyword>
<dbReference type="Pfam" id="PF02191">
    <property type="entry name" value="OLF"/>
    <property type="match status" value="1"/>
</dbReference>
<evidence type="ECO:0000256" key="1">
    <source>
        <dbReference type="ARBA" id="ARBA00004138"/>
    </source>
</evidence>
<dbReference type="GO" id="GO:0005741">
    <property type="term" value="C:mitochondrial outer membrane"/>
    <property type="evidence" value="ECO:0007669"/>
    <property type="project" value="UniProtKB-SubCell"/>
</dbReference>
<dbReference type="GO" id="GO:0031410">
    <property type="term" value="C:cytoplasmic vesicle"/>
    <property type="evidence" value="ECO:0007669"/>
    <property type="project" value="UniProtKB-SubCell"/>
</dbReference>
<dbReference type="InterPro" id="IPR050605">
    <property type="entry name" value="Olfactomedin-like_domain"/>
</dbReference>
<accession>A0A3B1JS38</accession>
<evidence type="ECO:0000256" key="22">
    <source>
        <dbReference type="ARBA" id="ARBA00023128"/>
    </source>
</evidence>
<organism evidence="33 34">
    <name type="scientific">Astyanax mexicanus</name>
    <name type="common">Blind cave fish</name>
    <name type="synonym">Astyanax fasciatus mexicanus</name>
    <dbReference type="NCBI Taxonomy" id="7994"/>
    <lineage>
        <taxon>Eukaryota</taxon>
        <taxon>Metazoa</taxon>
        <taxon>Chordata</taxon>
        <taxon>Craniata</taxon>
        <taxon>Vertebrata</taxon>
        <taxon>Euteleostomi</taxon>
        <taxon>Actinopterygii</taxon>
        <taxon>Neopterygii</taxon>
        <taxon>Teleostei</taxon>
        <taxon>Ostariophysi</taxon>
        <taxon>Characiformes</taxon>
        <taxon>Characoidei</taxon>
        <taxon>Acestrorhamphidae</taxon>
        <taxon>Acestrorhamphinae</taxon>
        <taxon>Astyanax</taxon>
    </lineage>
</organism>
<evidence type="ECO:0000256" key="24">
    <source>
        <dbReference type="ARBA" id="ARBA00023139"/>
    </source>
</evidence>
<keyword evidence="34" id="KW-1185">Reference proteome</keyword>
<feature type="coiled-coil region" evidence="30">
    <location>
        <begin position="80"/>
        <end position="127"/>
    </location>
</feature>
<evidence type="ECO:0000256" key="28">
    <source>
        <dbReference type="ARBA" id="ARBA00023329"/>
    </source>
</evidence>
<evidence type="ECO:0000256" key="10">
    <source>
        <dbReference type="ARBA" id="ARBA00017216"/>
    </source>
</evidence>
<evidence type="ECO:0000256" key="31">
    <source>
        <dbReference type="SAM" id="SignalP"/>
    </source>
</evidence>
<dbReference type="Bgee" id="ENSAMXG00000041480">
    <property type="expression patterns" value="Expressed in muscle tissue and 2 other cell types or tissues"/>
</dbReference>
<dbReference type="Proteomes" id="UP000018467">
    <property type="component" value="Unassembled WGS sequence"/>
</dbReference>
<evidence type="ECO:0000313" key="34">
    <source>
        <dbReference type="Proteomes" id="UP000018467"/>
    </source>
</evidence>
<evidence type="ECO:0000256" key="21">
    <source>
        <dbReference type="ARBA" id="ARBA00023069"/>
    </source>
</evidence>
<evidence type="ECO:0000256" key="4">
    <source>
        <dbReference type="ARBA" id="ARBA00004427"/>
    </source>
</evidence>
<dbReference type="GO" id="GO:0005743">
    <property type="term" value="C:mitochondrial inner membrane"/>
    <property type="evidence" value="ECO:0007669"/>
    <property type="project" value="UniProtKB-SubCell"/>
</dbReference>
<evidence type="ECO:0000256" key="27">
    <source>
        <dbReference type="ARBA" id="ARBA00023288"/>
    </source>
</evidence>
<evidence type="ECO:0000256" key="25">
    <source>
        <dbReference type="ARBA" id="ARBA00023157"/>
    </source>
</evidence>
<evidence type="ECO:0000256" key="19">
    <source>
        <dbReference type="ARBA" id="ARBA00023034"/>
    </source>
</evidence>
<keyword evidence="24" id="KW-0564">Palmitate</keyword>
<dbReference type="GeneTree" id="ENSGT00940000158561"/>
<keyword evidence="20 30" id="KW-0175">Coiled coil</keyword>
<feature type="signal peptide" evidence="31">
    <location>
        <begin position="1"/>
        <end position="18"/>
    </location>
</feature>
<evidence type="ECO:0000256" key="5">
    <source>
        <dbReference type="ARBA" id="ARBA00004498"/>
    </source>
</evidence>
<evidence type="ECO:0000256" key="26">
    <source>
        <dbReference type="ARBA" id="ARBA00023273"/>
    </source>
</evidence>
<dbReference type="STRING" id="7994.ENSAMXP00000044561"/>
<keyword evidence="15" id="KW-1000">Mitochondrion outer membrane</keyword>
<keyword evidence="23" id="KW-0472">Membrane</keyword>
<sequence length="441" mass="49608">MWVRLVLCLCWVVLGSQGQDRASLRKSNDRNGRCQYSFTVESPDESSCPSPAGGPEFENLRARLTLLETVVSRVLGAEALTDVAKEAEEAQETKQLIQDKEQLDRQVQELRRRVEELTMETEKLRDRPCPLVQGVPIDGFGVIGGSSGPVIGRSFQELKAELSELPAPARVLENNHNNTGCGELTSIGEPETVQKADGITGKYGLWFQDPEATAQPYGPDTVWRINAVDVDVKQLYAYENLEQLGRGFPMKVLVLPESVESTGATVYRGSLYYQRKRSPTLLRFDLNSEKIMARRDLPHAGFHGKHPYSWGGYTDIDLAADEQGLWAIYSTDKARGAIVLAKLNPESLEVIRSWETNVRKNKVANAFMICGRLYTVASYSANTTTVNYTFDTASGNSKKLEVPFRNRYRYNSMIDYNHARKKLYAWDNFHMVTYDVKLGEI</sequence>
<evidence type="ECO:0000256" key="13">
    <source>
        <dbReference type="ARBA" id="ARBA00022723"/>
    </source>
</evidence>
<reference evidence="34" key="2">
    <citation type="journal article" date="2014" name="Nat. Commun.">
        <title>The cavefish genome reveals candidate genes for eye loss.</title>
        <authorList>
            <person name="McGaugh S.E."/>
            <person name="Gross J.B."/>
            <person name="Aken B."/>
            <person name="Blin M."/>
            <person name="Borowsky R."/>
            <person name="Chalopin D."/>
            <person name="Hinaux H."/>
            <person name="Jeffery W.R."/>
            <person name="Keene A."/>
            <person name="Ma L."/>
            <person name="Minx P."/>
            <person name="Murphy D."/>
            <person name="O'Quin K.E."/>
            <person name="Retaux S."/>
            <person name="Rohner N."/>
            <person name="Searle S.M."/>
            <person name="Stahl B.A."/>
            <person name="Tabin C."/>
            <person name="Volff J.N."/>
            <person name="Yoshizawa M."/>
            <person name="Warren W.C."/>
        </authorList>
    </citation>
    <scope>NUCLEOTIDE SEQUENCE [LARGE SCALE GENOMIC DNA]</scope>
    <source>
        <strain evidence="34">female</strain>
    </source>
</reference>
<dbReference type="GO" id="GO:0005615">
    <property type="term" value="C:extracellular space"/>
    <property type="evidence" value="ECO:0007669"/>
    <property type="project" value="TreeGrafter"/>
</dbReference>
<dbReference type="InterPro" id="IPR003112">
    <property type="entry name" value="Olfac-like_dom"/>
</dbReference>
<dbReference type="GO" id="GO:0001649">
    <property type="term" value="P:osteoblast differentiation"/>
    <property type="evidence" value="ECO:0007669"/>
    <property type="project" value="TreeGrafter"/>
</dbReference>
<dbReference type="GO" id="GO:0005794">
    <property type="term" value="C:Golgi apparatus"/>
    <property type="evidence" value="ECO:0007669"/>
    <property type="project" value="UniProtKB-SubCell"/>
</dbReference>
<reference evidence="34" key="1">
    <citation type="submission" date="2013-03" db="EMBL/GenBank/DDBJ databases">
        <authorList>
            <person name="Jeffery W."/>
            <person name="Warren W."/>
            <person name="Wilson R.K."/>
        </authorList>
    </citation>
    <scope>NUCLEOTIDE SEQUENCE</scope>
    <source>
        <strain evidence="34">female</strain>
    </source>
</reference>
<evidence type="ECO:0000256" key="7">
    <source>
        <dbReference type="ARBA" id="ARBA00004550"/>
    </source>
</evidence>
<dbReference type="GO" id="GO:0007165">
    <property type="term" value="P:signal transduction"/>
    <property type="evidence" value="ECO:0007669"/>
    <property type="project" value="TreeGrafter"/>
</dbReference>
<evidence type="ECO:0000256" key="6">
    <source>
        <dbReference type="ARBA" id="ARBA00004541"/>
    </source>
</evidence>
<keyword evidence="14 31" id="KW-0732">Signal</keyword>
<evidence type="ECO:0000256" key="3">
    <source>
        <dbReference type="ARBA" id="ARBA00004294"/>
    </source>
</evidence>
<evidence type="ECO:0000313" key="33">
    <source>
        <dbReference type="Ensembl" id="ENSAMXP00000044561.1"/>
    </source>
</evidence>
<dbReference type="GO" id="GO:0046872">
    <property type="term" value="F:metal ion binding"/>
    <property type="evidence" value="ECO:0007669"/>
    <property type="project" value="UniProtKB-KW"/>
</dbReference>
<evidence type="ECO:0000256" key="30">
    <source>
        <dbReference type="SAM" id="Coils"/>
    </source>
</evidence>
<evidence type="ECO:0000256" key="16">
    <source>
        <dbReference type="ARBA" id="ARBA00022792"/>
    </source>
</evidence>
<reference evidence="33" key="3">
    <citation type="submission" date="2025-08" db="UniProtKB">
        <authorList>
            <consortium name="Ensembl"/>
        </authorList>
    </citation>
    <scope>IDENTIFICATION</scope>
</reference>
<proteinExistence type="predicted"/>
<evidence type="ECO:0000256" key="12">
    <source>
        <dbReference type="ARBA" id="ARBA00022530"/>
    </source>
</evidence>
<keyword evidence="27" id="KW-0449">Lipoprotein</keyword>
<dbReference type="OrthoDB" id="8626508at2759"/>
<dbReference type="PANTHER" id="PTHR23192:SF33">
    <property type="entry name" value="MYOCILIN"/>
    <property type="match status" value="1"/>
</dbReference>
<dbReference type="InParanoid" id="A0A3B1JS38"/>
<evidence type="ECO:0000256" key="18">
    <source>
        <dbReference type="ARBA" id="ARBA00022837"/>
    </source>
</evidence>
<keyword evidence="12" id="KW-0272">Extracellular matrix</keyword>
<dbReference type="GO" id="GO:0005929">
    <property type="term" value="C:cilium"/>
    <property type="evidence" value="ECO:0007669"/>
    <property type="project" value="UniProtKB-SubCell"/>
</dbReference>
<reference evidence="33" key="4">
    <citation type="submission" date="2025-09" db="UniProtKB">
        <authorList>
            <consortium name="Ensembl"/>
        </authorList>
    </citation>
    <scope>IDENTIFICATION</scope>
</reference>